<gene>
    <name evidence="2" type="ORF">EDC30_104251</name>
</gene>
<dbReference type="Proteomes" id="UP000295382">
    <property type="component" value="Unassembled WGS sequence"/>
</dbReference>
<evidence type="ECO:0000313" key="3">
    <source>
        <dbReference type="Proteomes" id="UP000295382"/>
    </source>
</evidence>
<keyword evidence="3" id="KW-1185">Reference proteome</keyword>
<name>A0A4R3HWF5_PAULE</name>
<dbReference type="OrthoDB" id="5760545at2"/>
<sequence>MCACIHLKPAALALALTLAWAAPVRAEETGVLGRGFILPPAMAFGLAFDRLAPPTSAQQQVQLQQFSLAPDARHAGVWRELGGVRIKFGVLATGFNHGMAARAFDPDALSPALMTVQPRIDARVLEFSHSFDHAALSFSLMRSKEGNPWPGVWRSVTAFGLGAPTSSAQLTGVWLIAPKTALAAQASYGRTPLGRTSADGIVRSNALSLGLVMADRYRAGDRLSFAVSRPIRAYAWTSAMPGMGNGERSSWQAAEPSGRELLAEMNYVTPVGTSAYAGWAVSLRRHPNNEASAPLEKLAAVRYVHRF</sequence>
<reference evidence="2 3" key="1">
    <citation type="submission" date="2019-03" db="EMBL/GenBank/DDBJ databases">
        <title>Genomic Encyclopedia of Type Strains, Phase IV (KMG-IV): sequencing the most valuable type-strain genomes for metagenomic binning, comparative biology and taxonomic classification.</title>
        <authorList>
            <person name="Goeker M."/>
        </authorList>
    </citation>
    <scope>NUCLEOTIDE SEQUENCE [LARGE SCALE GENOMIC DNA]</scope>
    <source>
        <strain evidence="2 3">DSM 7445</strain>
    </source>
</reference>
<feature type="signal peptide" evidence="1">
    <location>
        <begin position="1"/>
        <end position="21"/>
    </location>
</feature>
<keyword evidence="1" id="KW-0732">Signal</keyword>
<evidence type="ECO:0000256" key="1">
    <source>
        <dbReference type="SAM" id="SignalP"/>
    </source>
</evidence>
<comment type="caution">
    <text evidence="2">The sequence shown here is derived from an EMBL/GenBank/DDBJ whole genome shotgun (WGS) entry which is preliminary data.</text>
</comment>
<evidence type="ECO:0000313" key="2">
    <source>
        <dbReference type="EMBL" id="TCS37448.1"/>
    </source>
</evidence>
<proteinExistence type="predicted"/>
<protein>
    <submittedName>
        <fullName evidence="2">Uncharacterized protein</fullName>
    </submittedName>
</protein>
<accession>A0A4R3HWF5</accession>
<organism evidence="2 3">
    <name type="scientific">Paucimonas lemoignei</name>
    <name type="common">Pseudomonas lemoignei</name>
    <dbReference type="NCBI Taxonomy" id="29443"/>
    <lineage>
        <taxon>Bacteria</taxon>
        <taxon>Pseudomonadati</taxon>
        <taxon>Pseudomonadota</taxon>
        <taxon>Betaproteobacteria</taxon>
        <taxon>Burkholderiales</taxon>
        <taxon>Burkholderiaceae</taxon>
        <taxon>Paucimonas</taxon>
    </lineage>
</organism>
<dbReference type="RefSeq" id="WP_132258389.1">
    <property type="nucleotide sequence ID" value="NZ_SLZQ01000004.1"/>
</dbReference>
<feature type="chain" id="PRO_5020240659" evidence="1">
    <location>
        <begin position="22"/>
        <end position="307"/>
    </location>
</feature>
<dbReference type="AlphaFoldDB" id="A0A4R3HWF5"/>
<dbReference type="EMBL" id="SLZQ01000004">
    <property type="protein sequence ID" value="TCS37448.1"/>
    <property type="molecule type" value="Genomic_DNA"/>
</dbReference>